<evidence type="ECO:0000256" key="2">
    <source>
        <dbReference type="SAM" id="MobiDB-lite"/>
    </source>
</evidence>
<sequence>MSADVAPAPPMSGLSFNTHSKDLFRLATIVYQKQKEVSPTYVADILNKATKGQLYLISLSPNVEELPSDGYQYLDPEITLRSTLGNGRELLCMERKQGFAHGDPITSKVRRRYRFAIGHHDLQLLHYSSLDESQRQRVNSVNSDRQMTNTPYNAHITPRRYPIPSMQNIGPYARPTGMPLINSVQSPMHIPVQSPSVQRSPMSVAPMMGVNSYQFQNRTGGGINQRLNQQQLQQSISTTPTKQAGRRTKGGSKDELDQLKLKDVSMSRFKRNHEYIAEIFSAYNINSILPPESPYKSKDIEKLKEELAENEKEINRMKQEHTEKMKRFNLESNLLTKEMGEGGLDIDDQTLDGVHEGEGLVGIGQEISNFDIENSLVTGADMNGNIDNDLQGYLNPVDVILTRDPNFVGSSSFTNDNILSNDPTTYIGDPTLSVVNVNANAYTGESSEIVFEDFISTEDEIYNFCSVWPKIYF</sequence>
<dbReference type="EMBL" id="CAJVPK010000006">
    <property type="protein sequence ID" value="CAG8432917.1"/>
    <property type="molecule type" value="Genomic_DNA"/>
</dbReference>
<dbReference type="GO" id="GO:0006338">
    <property type="term" value="P:chromatin remodeling"/>
    <property type="evidence" value="ECO:0007669"/>
    <property type="project" value="InterPro"/>
</dbReference>
<dbReference type="Proteomes" id="UP000789706">
    <property type="component" value="Unassembled WGS sequence"/>
</dbReference>
<dbReference type="InterPro" id="IPR013859">
    <property type="entry name" value="Ssr4_N"/>
</dbReference>
<feature type="coiled-coil region" evidence="1">
    <location>
        <begin position="300"/>
        <end position="338"/>
    </location>
</feature>
<dbReference type="OrthoDB" id="5321006at2759"/>
<dbReference type="Pfam" id="PF08549">
    <property type="entry name" value="SWI-SNF_Ssr4_N"/>
    <property type="match status" value="1"/>
</dbReference>
<gene>
    <name evidence="5" type="ORF">DEBURN_LOCUS241</name>
</gene>
<dbReference type="Pfam" id="PF20497">
    <property type="entry name" value="SWI-SNF_Ssr4_C"/>
    <property type="match status" value="1"/>
</dbReference>
<proteinExistence type="predicted"/>
<reference evidence="5" key="1">
    <citation type="submission" date="2021-06" db="EMBL/GenBank/DDBJ databases">
        <authorList>
            <person name="Kallberg Y."/>
            <person name="Tangrot J."/>
            <person name="Rosling A."/>
        </authorList>
    </citation>
    <scope>NUCLEOTIDE SEQUENCE</scope>
    <source>
        <strain evidence="5">AZ414A</strain>
    </source>
</reference>
<keyword evidence="1" id="KW-0175">Coiled coil</keyword>
<dbReference type="InterPro" id="IPR046464">
    <property type="entry name" value="SWI-SNF_Ssr4_C"/>
</dbReference>
<accession>A0A9N8YJM4</accession>
<comment type="caution">
    <text evidence="5">The sequence shown here is derived from an EMBL/GenBank/DDBJ whole genome shotgun (WGS) entry which is preliminary data.</text>
</comment>
<evidence type="ECO:0000313" key="5">
    <source>
        <dbReference type="EMBL" id="CAG8432917.1"/>
    </source>
</evidence>
<evidence type="ECO:0000259" key="4">
    <source>
        <dbReference type="Pfam" id="PF20497"/>
    </source>
</evidence>
<evidence type="ECO:0000259" key="3">
    <source>
        <dbReference type="Pfam" id="PF08549"/>
    </source>
</evidence>
<feature type="region of interest" description="Disordered" evidence="2">
    <location>
        <begin position="138"/>
        <end position="167"/>
    </location>
</feature>
<feature type="domain" description="SWI/SNF and RSC complexes subunit Ssr4 C-terminal" evidence="4">
    <location>
        <begin position="253"/>
        <end position="291"/>
    </location>
</feature>
<name>A0A9N8YJM4_9GLOM</name>
<dbReference type="AlphaFoldDB" id="A0A9N8YJM4"/>
<feature type="region of interest" description="Disordered" evidence="2">
    <location>
        <begin position="232"/>
        <end position="256"/>
    </location>
</feature>
<feature type="domain" description="SWI/SNF and RSC complexes subunit Ssr4 N-terminal" evidence="3">
    <location>
        <begin position="46"/>
        <end position="148"/>
    </location>
</feature>
<organism evidence="5 6">
    <name type="scientific">Diversispora eburnea</name>
    <dbReference type="NCBI Taxonomy" id="1213867"/>
    <lineage>
        <taxon>Eukaryota</taxon>
        <taxon>Fungi</taxon>
        <taxon>Fungi incertae sedis</taxon>
        <taxon>Mucoromycota</taxon>
        <taxon>Glomeromycotina</taxon>
        <taxon>Glomeromycetes</taxon>
        <taxon>Diversisporales</taxon>
        <taxon>Diversisporaceae</taxon>
        <taxon>Diversispora</taxon>
    </lineage>
</organism>
<feature type="compositionally biased region" description="Polar residues" evidence="2">
    <location>
        <begin position="138"/>
        <end position="152"/>
    </location>
</feature>
<evidence type="ECO:0000313" key="6">
    <source>
        <dbReference type="Proteomes" id="UP000789706"/>
    </source>
</evidence>
<evidence type="ECO:0000256" key="1">
    <source>
        <dbReference type="SAM" id="Coils"/>
    </source>
</evidence>
<protein>
    <submittedName>
        <fullName evidence="5">4746_t:CDS:1</fullName>
    </submittedName>
</protein>
<keyword evidence="6" id="KW-1185">Reference proteome</keyword>